<gene>
    <name evidence="2" type="ORF">AWRI4620_LOCUS9351</name>
</gene>
<feature type="compositionally biased region" description="Basic and acidic residues" evidence="1">
    <location>
        <begin position="147"/>
        <end position="161"/>
    </location>
</feature>
<proteinExistence type="predicted"/>
<protein>
    <submittedName>
        <fullName evidence="2">Uncharacterized protein</fullName>
    </submittedName>
</protein>
<evidence type="ECO:0000256" key="1">
    <source>
        <dbReference type="SAM" id="MobiDB-lite"/>
    </source>
</evidence>
<dbReference type="Proteomes" id="UP000745764">
    <property type="component" value="Unassembled WGS sequence"/>
</dbReference>
<dbReference type="PANTHER" id="PTHR40635:SF1">
    <property type="match status" value="1"/>
</dbReference>
<name>A0A9N8KWR5_9PEZI</name>
<reference evidence="2" key="1">
    <citation type="submission" date="2020-06" db="EMBL/GenBank/DDBJ databases">
        <authorList>
            <person name="Onetto C."/>
        </authorList>
    </citation>
    <scope>NUCLEOTIDE SEQUENCE</scope>
</reference>
<comment type="caution">
    <text evidence="2">The sequence shown here is derived from an EMBL/GenBank/DDBJ whole genome shotgun (WGS) entry which is preliminary data.</text>
</comment>
<dbReference type="OrthoDB" id="5374757at2759"/>
<organism evidence="2 3">
    <name type="scientific">Aureobasidium uvarum</name>
    <dbReference type="NCBI Taxonomy" id="2773716"/>
    <lineage>
        <taxon>Eukaryota</taxon>
        <taxon>Fungi</taxon>
        <taxon>Dikarya</taxon>
        <taxon>Ascomycota</taxon>
        <taxon>Pezizomycotina</taxon>
        <taxon>Dothideomycetes</taxon>
        <taxon>Dothideomycetidae</taxon>
        <taxon>Dothideales</taxon>
        <taxon>Saccotheciaceae</taxon>
        <taxon>Aureobasidium</taxon>
    </lineage>
</organism>
<feature type="region of interest" description="Disordered" evidence="1">
    <location>
        <begin position="88"/>
        <end position="161"/>
    </location>
</feature>
<dbReference type="EMBL" id="CAINUL010000019">
    <property type="protein sequence ID" value="CAD0115096.1"/>
    <property type="molecule type" value="Genomic_DNA"/>
</dbReference>
<evidence type="ECO:0000313" key="3">
    <source>
        <dbReference type="Proteomes" id="UP000745764"/>
    </source>
</evidence>
<dbReference type="PANTHER" id="PTHR40635">
    <property type="match status" value="1"/>
</dbReference>
<dbReference type="AlphaFoldDB" id="A0A9N8KWR5"/>
<sequence>MAPIRRYLRITRYSVLEVRIYLDNPALASSWLLNSRDPVLPRVIEAVRPLVLPKLREENENAKKKGGKKKKGVRDVVVQVPAILVEEDGEEEMGGMNMGDIPEVPARNKRVRDDDDDDDDDEHIFVHSQDDEEEEEVQHPRKKRKSKVADATDKEEDDKKKMGINTQYEGFSIYGRILCLIVKRKGVKKTSQGTQMLENWVSTQADNEGGIDDGED</sequence>
<evidence type="ECO:0000313" key="2">
    <source>
        <dbReference type="EMBL" id="CAD0115096.1"/>
    </source>
</evidence>
<accession>A0A9N8KWR5</accession>
<keyword evidence="3" id="KW-1185">Reference proteome</keyword>